<dbReference type="STRING" id="313368.SAMN04488012_1272"/>
<dbReference type="SUPFAM" id="SSF51120">
    <property type="entry name" value="beta-Roll"/>
    <property type="match status" value="1"/>
</dbReference>
<reference evidence="1 2" key="1">
    <citation type="submission" date="2016-11" db="EMBL/GenBank/DDBJ databases">
        <authorList>
            <person name="Jaros S."/>
            <person name="Januszkiewicz K."/>
            <person name="Wedrychowicz H."/>
        </authorList>
    </citation>
    <scope>NUCLEOTIDE SEQUENCE [LARGE SCALE GENOMIC DNA]</scope>
    <source>
        <strain evidence="1 2">DSM 26892</strain>
    </source>
</reference>
<dbReference type="EMBL" id="FQZA01000027">
    <property type="protein sequence ID" value="SHJ81848.1"/>
    <property type="molecule type" value="Genomic_DNA"/>
</dbReference>
<evidence type="ECO:0000313" key="1">
    <source>
        <dbReference type="EMBL" id="SHJ81848.1"/>
    </source>
</evidence>
<dbReference type="RefSeq" id="WP_073130697.1">
    <property type="nucleotide sequence ID" value="NZ_FQZA01000027.1"/>
</dbReference>
<accession>A0A1M6MEK6</accession>
<gene>
    <name evidence="1" type="ORF">SAMN04488012_1272</name>
</gene>
<proteinExistence type="predicted"/>
<protein>
    <submittedName>
        <fullName evidence="1">Uncharacterized protein</fullName>
    </submittedName>
</protein>
<dbReference type="Proteomes" id="UP000184040">
    <property type="component" value="Unassembled WGS sequence"/>
</dbReference>
<name>A0A1M6MEK6_9RHOB</name>
<organism evidence="1 2">
    <name type="scientific">Palleronia salina</name>
    <dbReference type="NCBI Taxonomy" id="313368"/>
    <lineage>
        <taxon>Bacteria</taxon>
        <taxon>Pseudomonadati</taxon>
        <taxon>Pseudomonadota</taxon>
        <taxon>Alphaproteobacteria</taxon>
        <taxon>Rhodobacterales</taxon>
        <taxon>Roseobacteraceae</taxon>
        <taxon>Palleronia</taxon>
    </lineage>
</organism>
<evidence type="ECO:0000313" key="2">
    <source>
        <dbReference type="Proteomes" id="UP000184040"/>
    </source>
</evidence>
<dbReference type="InterPro" id="IPR011049">
    <property type="entry name" value="Serralysin-like_metalloprot_C"/>
</dbReference>
<dbReference type="AlphaFoldDB" id="A0A1M6MEK6"/>
<sequence length="385" mass="40544">MLYRILADKPDFFLEAFLDENGFLNVDGTLVDSTSLVQVNSYNGLVTRIEGADFALTAEGVVLGGTVSSLSVEDGTTTIGTITGVDWDLAALVDALQSAVRYDFAPLAALFNETAPITIDASMATDLVDTFDISWSVVGLIDGLIYEDSEFHDFVRGTSGDDQFTVSGGSDYSYNDFEATDGNDLYDFAGANRRVYAVLDYGQRFGSTPTAITATIDGLTDTGSIQAGGFTDTITGIANKLVGQGFGLWGSAFGDTFNVVQVQDGWIDIIGGEGSDTYNLTLTDGGTVALDFSSRPGQDPTRGIVVDLSSGSIQDDGYGTSDTLNLVDNGGLLEIRATDFADSITGSARDERFTGHQGDDTINGGRAGIPSATIGVAWGRSMSTW</sequence>
<keyword evidence="2" id="KW-1185">Reference proteome</keyword>